<dbReference type="Proteomes" id="UP001159405">
    <property type="component" value="Unassembled WGS sequence"/>
</dbReference>
<reference evidence="2 3" key="1">
    <citation type="submission" date="2022-05" db="EMBL/GenBank/DDBJ databases">
        <authorList>
            <consortium name="Genoscope - CEA"/>
            <person name="William W."/>
        </authorList>
    </citation>
    <scope>NUCLEOTIDE SEQUENCE [LARGE SCALE GENOMIC DNA]</scope>
</reference>
<name>A0ABN8N3G1_9CNID</name>
<evidence type="ECO:0000256" key="1">
    <source>
        <dbReference type="SAM" id="MobiDB-lite"/>
    </source>
</evidence>
<gene>
    <name evidence="2" type="ORF">PLOB_00043053</name>
</gene>
<protein>
    <submittedName>
        <fullName evidence="2">Uncharacterized protein</fullName>
    </submittedName>
</protein>
<evidence type="ECO:0000313" key="3">
    <source>
        <dbReference type="Proteomes" id="UP001159405"/>
    </source>
</evidence>
<sequence length="152" mass="16595">MRACLSQPAPPFGKVGSSSRPDNNCGARVGELQTGNPHQLVCNHMFPVTEQLSAAEGRVRRNLTNSGYNIYPSCRGGTEWFSFPGSGLQSLANRVRAVLNDAGVLASRSDWVESSINPSLSPNQSPQSVYNSKWRQVPCKGDELQHITYNCK</sequence>
<accession>A0ABN8N3G1</accession>
<evidence type="ECO:0000313" key="2">
    <source>
        <dbReference type="EMBL" id="CAH3039195.1"/>
    </source>
</evidence>
<organism evidence="2 3">
    <name type="scientific">Porites lobata</name>
    <dbReference type="NCBI Taxonomy" id="104759"/>
    <lineage>
        <taxon>Eukaryota</taxon>
        <taxon>Metazoa</taxon>
        <taxon>Cnidaria</taxon>
        <taxon>Anthozoa</taxon>
        <taxon>Hexacorallia</taxon>
        <taxon>Scleractinia</taxon>
        <taxon>Fungiina</taxon>
        <taxon>Poritidae</taxon>
        <taxon>Porites</taxon>
    </lineage>
</organism>
<feature type="region of interest" description="Disordered" evidence="1">
    <location>
        <begin position="1"/>
        <end position="28"/>
    </location>
</feature>
<comment type="caution">
    <text evidence="2">The sequence shown here is derived from an EMBL/GenBank/DDBJ whole genome shotgun (WGS) entry which is preliminary data.</text>
</comment>
<dbReference type="EMBL" id="CALNXK010000007">
    <property type="protein sequence ID" value="CAH3039195.1"/>
    <property type="molecule type" value="Genomic_DNA"/>
</dbReference>
<keyword evidence="3" id="KW-1185">Reference proteome</keyword>
<proteinExistence type="predicted"/>